<evidence type="ECO:0000313" key="5">
    <source>
        <dbReference type="Proteomes" id="UP000028042"/>
    </source>
</evidence>
<reference evidence="4" key="2">
    <citation type="submission" date="2015-10" db="EMBL/GenBank/DDBJ databases">
        <title>Improved Draft Genome Sequence of Clostridium pasteurianum Strain ATCC 6013 (DSM 525) Using a Hybrid Next-Generation Sequencing Approach.</title>
        <authorList>
            <person name="Pyne M.E."/>
            <person name="Utturkar S.M."/>
            <person name="Brown S.D."/>
            <person name="Moo-Young M."/>
            <person name="Chung D.A."/>
            <person name="Chou P.C."/>
        </authorList>
    </citation>
    <scope>NUCLEOTIDE SEQUENCE</scope>
    <source>
        <strain evidence="4">ATCC 6013</strain>
    </source>
</reference>
<sequence>MNFKKLLEILKKGGGKNKQINNIIIVILIGILLIISAGFFKDNKATSTFSNSPNSGNSTANSQSSNDLSTTEDISAYENEQENKLKALLQSIQGVGDTRVMIYFSTGEEDVPAYNENKSSSVINETDNSGGKRTTTQNNSGTSIVMENDGEKTKPFILKKYKPKVTGILISAEGADDSDIRLNITNAVSSFFDLSADKVNVYPMKK</sequence>
<dbReference type="InterPro" id="IPR014195">
    <property type="entry name" value="Spore_III_AG"/>
</dbReference>
<gene>
    <name evidence="3" type="primary">spoIIIAG</name>
    <name evidence="3" type="ORF">CLPA_c19030</name>
    <name evidence="4" type="ORF">CP6013_01277</name>
</gene>
<dbReference type="eggNOG" id="ENOG50330Z5">
    <property type="taxonomic scope" value="Bacteria"/>
</dbReference>
<dbReference type="EMBL" id="CP009268">
    <property type="protein sequence ID" value="AJA51961.1"/>
    <property type="molecule type" value="Genomic_DNA"/>
</dbReference>
<evidence type="ECO:0000256" key="1">
    <source>
        <dbReference type="SAM" id="MobiDB-lite"/>
    </source>
</evidence>
<evidence type="ECO:0000256" key="2">
    <source>
        <dbReference type="SAM" id="Phobius"/>
    </source>
</evidence>
<keyword evidence="2" id="KW-0812">Transmembrane</keyword>
<keyword evidence="6" id="KW-1185">Reference proteome</keyword>
<reference evidence="4 5" key="3">
    <citation type="journal article" name="Genome Announc.">
        <title>Improved Draft Genome Sequence of Clostridium pasteurianum Strain ATCC 6013 (DSM 525) Using a Hybrid Next-Generation Sequencing Approach.</title>
        <authorList>
            <person name="Pyne M.E."/>
            <person name="Utturkar S."/>
            <person name="Brown S.D."/>
            <person name="Moo-Young M."/>
            <person name="Chung D.A."/>
            <person name="Chou C.P."/>
        </authorList>
    </citation>
    <scope>NUCLEOTIDE SEQUENCE [LARGE SCALE GENOMIC DNA]</scope>
    <source>
        <strain evidence="4 5">ATCC 6013</strain>
    </source>
</reference>
<dbReference type="Proteomes" id="UP000030905">
    <property type="component" value="Chromosome"/>
</dbReference>
<dbReference type="PATRIC" id="fig|1262449.3.peg.1742"/>
<keyword evidence="2" id="KW-1133">Transmembrane helix</keyword>
<dbReference type="KEGG" id="cpat:CLPA_c19030"/>
<feature type="transmembrane region" description="Helical" evidence="2">
    <location>
        <begin position="20"/>
        <end position="40"/>
    </location>
</feature>
<dbReference type="RefSeq" id="WP_003444194.1">
    <property type="nucleotide sequence ID" value="NZ_ANZB01000004.1"/>
</dbReference>
<dbReference type="KEGG" id="cpae:CPAST_c19030"/>
<accession>A0A0H3J7T7</accession>
<dbReference type="Proteomes" id="UP000028042">
    <property type="component" value="Unassembled WGS sequence"/>
</dbReference>
<feature type="region of interest" description="Disordered" evidence="1">
    <location>
        <begin position="120"/>
        <end position="141"/>
    </location>
</feature>
<proteinExistence type="predicted"/>
<evidence type="ECO:0000313" key="6">
    <source>
        <dbReference type="Proteomes" id="UP000030905"/>
    </source>
</evidence>
<dbReference type="GeneID" id="93074061"/>
<name>A0A0H3J7T7_CLOPA</name>
<dbReference type="NCBIfam" id="TIGR02830">
    <property type="entry name" value="spore_III_AG"/>
    <property type="match status" value="1"/>
</dbReference>
<keyword evidence="2" id="KW-0472">Membrane</keyword>
<organism evidence="3 6">
    <name type="scientific">Clostridium pasteurianum DSM 525 = ATCC 6013</name>
    <dbReference type="NCBI Taxonomy" id="1262449"/>
    <lineage>
        <taxon>Bacteria</taxon>
        <taxon>Bacillati</taxon>
        <taxon>Bacillota</taxon>
        <taxon>Clostridia</taxon>
        <taxon>Eubacteriales</taxon>
        <taxon>Clostridiaceae</taxon>
        <taxon>Clostridium</taxon>
    </lineage>
</organism>
<feature type="region of interest" description="Disordered" evidence="1">
    <location>
        <begin position="48"/>
        <end position="71"/>
    </location>
</feature>
<protein>
    <submittedName>
        <fullName evidence="3">Stage III sporulation protein AG</fullName>
    </submittedName>
</protein>
<reference evidence="3 6" key="1">
    <citation type="journal article" date="2015" name="Genome Announc.">
        <title>Complete Genome Sequence of the Nitrogen-Fixing and Solvent-Producing Clostridium pasteurianum DSM 525.</title>
        <authorList>
            <person name="Poehlein A."/>
            <person name="Grosse-Honebrink A."/>
            <person name="Zhang Y."/>
            <person name="Minton N.P."/>
            <person name="Daniel R."/>
        </authorList>
    </citation>
    <scope>NUCLEOTIDE SEQUENCE [LARGE SCALE GENOMIC DNA]</scope>
    <source>
        <strain evidence="3">DSM 525</strain>
        <strain evidence="6">DSM 525 / ATCC 6013</strain>
    </source>
</reference>
<evidence type="ECO:0000313" key="3">
    <source>
        <dbReference type="EMBL" id="AJA51961.1"/>
    </source>
</evidence>
<dbReference type="AlphaFoldDB" id="A0A0H3J7T7"/>
<evidence type="ECO:0000313" key="4">
    <source>
        <dbReference type="EMBL" id="KRU12030.1"/>
    </source>
</evidence>
<dbReference type="EMBL" id="JPGY02000001">
    <property type="protein sequence ID" value="KRU12030.1"/>
    <property type="molecule type" value="Genomic_DNA"/>
</dbReference>